<feature type="domain" description="HTH myb-type" evidence="13">
    <location>
        <begin position="185"/>
        <end position="239"/>
    </location>
</feature>
<evidence type="ECO:0000256" key="4">
    <source>
        <dbReference type="ARBA" id="ARBA00022833"/>
    </source>
</evidence>
<evidence type="ECO:0000313" key="15">
    <source>
        <dbReference type="Proteomes" id="UP000198406"/>
    </source>
</evidence>
<comment type="caution">
    <text evidence="14">The sequence shown here is derived from an EMBL/GenBank/DDBJ whole genome shotgun (WGS) entry which is preliminary data.</text>
</comment>
<evidence type="ECO:0000256" key="10">
    <source>
        <dbReference type="SAM" id="MobiDB-lite"/>
    </source>
</evidence>
<dbReference type="GO" id="GO:0003677">
    <property type="term" value="F:DNA binding"/>
    <property type="evidence" value="ECO:0007669"/>
    <property type="project" value="UniProtKB-KW"/>
</dbReference>
<dbReference type="GO" id="GO:0008237">
    <property type="term" value="F:metallopeptidase activity"/>
    <property type="evidence" value="ECO:0007669"/>
    <property type="project" value="UniProtKB-KW"/>
</dbReference>
<evidence type="ECO:0000256" key="6">
    <source>
        <dbReference type="ARBA" id="ARBA00023049"/>
    </source>
</evidence>
<keyword evidence="4" id="KW-0862">Zinc</keyword>
<evidence type="ECO:0000256" key="7">
    <source>
        <dbReference type="ARBA" id="ARBA00023125"/>
    </source>
</evidence>
<sequence>MEEERITEDIDKHKKEEKEELCCQTNNLPPSPETNNSPPSDLSASEIAPLNYRRDTINLPNPPFEDRSTLESDEMAKADNNTVLPCPLLPKRTLESEEQNGASLASEVTFQVLLLPEKSKFNSLCADVGDSDQHEGQREESVSKDHDSNRSRLPMPVQSTLLLVNNPKHKRAASAKTNKTKSRKKSNESTGRWTAEEHREFLRGLQIHGREWKKVATLIPSRSSAQVRSHAQKYFVRLQKLQEEDPNGELKSLGDEGTSTCSSSHVQHRVEDVSIDNMPLSVRRQAERILAQPETVQAEVTLTLERLRVRYRQLQEQLRRRQQSAAQNNEASAVEGAPDNESVGAGSIESLHHGELIALHVLQGGLASANESENESESKVSTTKMNESIDPNIQASKRRRLD</sequence>
<feature type="region of interest" description="Disordered" evidence="10">
    <location>
        <begin position="166"/>
        <end position="194"/>
    </location>
</feature>
<keyword evidence="9" id="KW-0539">Nucleus</keyword>
<keyword evidence="5" id="KW-0805">Transcription regulation</keyword>
<dbReference type="NCBIfam" id="TIGR01557">
    <property type="entry name" value="myb_SHAQKYF"/>
    <property type="match status" value="1"/>
</dbReference>
<dbReference type="InterPro" id="IPR009057">
    <property type="entry name" value="Homeodomain-like_sf"/>
</dbReference>
<evidence type="ECO:0000313" key="14">
    <source>
        <dbReference type="EMBL" id="GAX16004.1"/>
    </source>
</evidence>
<evidence type="ECO:0000256" key="9">
    <source>
        <dbReference type="ARBA" id="ARBA00023242"/>
    </source>
</evidence>
<dbReference type="InParanoid" id="A0A1Z5JPS1"/>
<dbReference type="PANTHER" id="PTHR44042">
    <property type="entry name" value="DUPLICATED HOMEODOMAIN-LIKE SUPERFAMILY PROTEIN-RELATED"/>
    <property type="match status" value="1"/>
</dbReference>
<dbReference type="InterPro" id="IPR006447">
    <property type="entry name" value="Myb_dom_plants"/>
</dbReference>
<dbReference type="InterPro" id="IPR017884">
    <property type="entry name" value="SANT_dom"/>
</dbReference>
<feature type="compositionally biased region" description="Polar residues" evidence="10">
    <location>
        <begin position="379"/>
        <end position="395"/>
    </location>
</feature>
<feature type="region of interest" description="Disordered" evidence="10">
    <location>
        <begin position="320"/>
        <end position="346"/>
    </location>
</feature>
<evidence type="ECO:0000259" key="12">
    <source>
        <dbReference type="PROSITE" id="PS51293"/>
    </source>
</evidence>
<accession>A0A1Z5JPS1</accession>
<feature type="region of interest" description="Disordered" evidence="10">
    <location>
        <begin position="367"/>
        <end position="402"/>
    </location>
</feature>
<evidence type="ECO:0000256" key="1">
    <source>
        <dbReference type="ARBA" id="ARBA00022670"/>
    </source>
</evidence>
<feature type="domain" description="Myb-like" evidence="11">
    <location>
        <begin position="185"/>
        <end position="235"/>
    </location>
</feature>
<keyword evidence="6" id="KW-0482">Metalloprotease</keyword>
<keyword evidence="1" id="KW-0645">Protease</keyword>
<dbReference type="InterPro" id="IPR017930">
    <property type="entry name" value="Myb_dom"/>
</dbReference>
<keyword evidence="7" id="KW-0238">DNA-binding</keyword>
<evidence type="ECO:0000259" key="11">
    <source>
        <dbReference type="PROSITE" id="PS50090"/>
    </source>
</evidence>
<organism evidence="14 15">
    <name type="scientific">Fistulifera solaris</name>
    <name type="common">Oleaginous diatom</name>
    <dbReference type="NCBI Taxonomy" id="1519565"/>
    <lineage>
        <taxon>Eukaryota</taxon>
        <taxon>Sar</taxon>
        <taxon>Stramenopiles</taxon>
        <taxon>Ochrophyta</taxon>
        <taxon>Bacillariophyta</taxon>
        <taxon>Bacillariophyceae</taxon>
        <taxon>Bacillariophycidae</taxon>
        <taxon>Naviculales</taxon>
        <taxon>Naviculaceae</taxon>
        <taxon>Fistulifera</taxon>
    </lineage>
</organism>
<feature type="compositionally biased region" description="Basic and acidic residues" evidence="10">
    <location>
        <begin position="64"/>
        <end position="77"/>
    </location>
</feature>
<name>A0A1Z5JPS1_FISSO</name>
<dbReference type="SUPFAM" id="SSF46689">
    <property type="entry name" value="Homeodomain-like"/>
    <property type="match status" value="1"/>
</dbReference>
<dbReference type="GO" id="GO:0006508">
    <property type="term" value="P:proteolysis"/>
    <property type="evidence" value="ECO:0007669"/>
    <property type="project" value="UniProtKB-KW"/>
</dbReference>
<gene>
    <name evidence="14" type="ORF">FisN_22Hh139</name>
</gene>
<feature type="compositionally biased region" description="Basic and acidic residues" evidence="10">
    <location>
        <begin position="131"/>
        <end position="150"/>
    </location>
</feature>
<feature type="compositionally biased region" description="Basic residues" evidence="10">
    <location>
        <begin position="167"/>
        <end position="184"/>
    </location>
</feature>
<feature type="domain" description="SANT" evidence="12">
    <location>
        <begin position="188"/>
        <end position="239"/>
    </location>
</feature>
<feature type="region of interest" description="Disordered" evidence="10">
    <location>
        <begin position="1"/>
        <end position="84"/>
    </location>
</feature>
<dbReference type="Proteomes" id="UP000198406">
    <property type="component" value="Unassembled WGS sequence"/>
</dbReference>
<dbReference type="CDD" id="cd00167">
    <property type="entry name" value="SANT"/>
    <property type="match status" value="1"/>
</dbReference>
<dbReference type="FunFam" id="1.10.10.60:FF:000151">
    <property type="entry name" value="histone H2A deubiquitinase MYSM1 isoform X2"/>
    <property type="match status" value="1"/>
</dbReference>
<feature type="compositionally biased region" description="Low complexity" evidence="10">
    <location>
        <begin position="323"/>
        <end position="335"/>
    </location>
</feature>
<dbReference type="PROSITE" id="PS51293">
    <property type="entry name" value="SANT"/>
    <property type="match status" value="1"/>
</dbReference>
<evidence type="ECO:0000256" key="5">
    <source>
        <dbReference type="ARBA" id="ARBA00023015"/>
    </source>
</evidence>
<dbReference type="PROSITE" id="PS50090">
    <property type="entry name" value="MYB_LIKE"/>
    <property type="match status" value="1"/>
</dbReference>
<dbReference type="Pfam" id="PF00249">
    <property type="entry name" value="Myb_DNA-binding"/>
    <property type="match status" value="1"/>
</dbReference>
<evidence type="ECO:0000256" key="8">
    <source>
        <dbReference type="ARBA" id="ARBA00023163"/>
    </source>
</evidence>
<feature type="region of interest" description="Disordered" evidence="10">
    <location>
        <begin position="126"/>
        <end position="154"/>
    </location>
</feature>
<feature type="region of interest" description="Disordered" evidence="10">
    <location>
        <begin position="246"/>
        <end position="266"/>
    </location>
</feature>
<reference evidence="14 15" key="1">
    <citation type="journal article" date="2015" name="Plant Cell">
        <title>Oil accumulation by the oleaginous diatom Fistulifera solaris as revealed by the genome and transcriptome.</title>
        <authorList>
            <person name="Tanaka T."/>
            <person name="Maeda Y."/>
            <person name="Veluchamy A."/>
            <person name="Tanaka M."/>
            <person name="Abida H."/>
            <person name="Marechal E."/>
            <person name="Bowler C."/>
            <person name="Muto M."/>
            <person name="Sunaga Y."/>
            <person name="Tanaka M."/>
            <person name="Yoshino T."/>
            <person name="Taniguchi T."/>
            <person name="Fukuda Y."/>
            <person name="Nemoto M."/>
            <person name="Matsumoto M."/>
            <person name="Wong P.S."/>
            <person name="Aburatani S."/>
            <person name="Fujibuchi W."/>
        </authorList>
    </citation>
    <scope>NUCLEOTIDE SEQUENCE [LARGE SCALE GENOMIC DNA]</scope>
    <source>
        <strain evidence="14 15">JPCC DA0580</strain>
    </source>
</reference>
<keyword evidence="2" id="KW-0479">Metal-binding</keyword>
<dbReference type="Gene3D" id="1.10.10.60">
    <property type="entry name" value="Homeodomain-like"/>
    <property type="match status" value="1"/>
</dbReference>
<dbReference type="EMBL" id="BDSP01000100">
    <property type="protein sequence ID" value="GAX16004.1"/>
    <property type="molecule type" value="Genomic_DNA"/>
</dbReference>
<evidence type="ECO:0000259" key="13">
    <source>
        <dbReference type="PROSITE" id="PS51294"/>
    </source>
</evidence>
<keyword evidence="3" id="KW-0378">Hydrolase</keyword>
<proteinExistence type="predicted"/>
<evidence type="ECO:0000256" key="2">
    <source>
        <dbReference type="ARBA" id="ARBA00022723"/>
    </source>
</evidence>
<feature type="compositionally biased region" description="Basic and acidic residues" evidence="10">
    <location>
        <begin position="7"/>
        <end position="21"/>
    </location>
</feature>
<dbReference type="OrthoDB" id="118550at2759"/>
<evidence type="ECO:0000256" key="3">
    <source>
        <dbReference type="ARBA" id="ARBA00022801"/>
    </source>
</evidence>
<dbReference type="InterPro" id="IPR001005">
    <property type="entry name" value="SANT/Myb"/>
</dbReference>
<dbReference type="AlphaFoldDB" id="A0A1Z5JPS1"/>
<dbReference type="PROSITE" id="PS51294">
    <property type="entry name" value="HTH_MYB"/>
    <property type="match status" value="1"/>
</dbReference>
<dbReference type="GO" id="GO:0046872">
    <property type="term" value="F:metal ion binding"/>
    <property type="evidence" value="ECO:0007669"/>
    <property type="project" value="UniProtKB-KW"/>
</dbReference>
<protein>
    <submittedName>
        <fullName evidence="14">Uncharacterized protein</fullName>
    </submittedName>
</protein>
<dbReference type="PANTHER" id="PTHR44042:SF67">
    <property type="entry name" value="MYB-LIKE PROTEIN I"/>
    <property type="match status" value="1"/>
</dbReference>
<keyword evidence="8" id="KW-0804">Transcription</keyword>
<keyword evidence="15" id="KW-1185">Reference proteome</keyword>
<dbReference type="SMART" id="SM00717">
    <property type="entry name" value="SANT"/>
    <property type="match status" value="1"/>
</dbReference>